<evidence type="ECO:0000313" key="2">
    <source>
        <dbReference type="EMBL" id="ETK10295.1"/>
    </source>
</evidence>
<reference evidence="2 3" key="1">
    <citation type="submission" date="2013-11" db="EMBL/GenBank/DDBJ databases">
        <title>Single cell genomics of uncultured Tannerella BU063 (oral taxon 286).</title>
        <authorList>
            <person name="Beall C.J."/>
            <person name="Campbell A.G."/>
            <person name="Griffen A.L."/>
            <person name="Podar M."/>
            <person name="Leys E.J."/>
        </authorList>
    </citation>
    <scope>NUCLEOTIDE SEQUENCE [LARGE SCALE GENOMIC DNA]</scope>
    <source>
        <strain evidence="2">Cell 6/7/9</strain>
    </source>
</reference>
<sequence length="77" mass="8064">MIDAEWMLGVDLISIHSTDDRANGSFQAIIMDAGVVSRSASAAESDRSGKYGRHPSDDALPLAACRGESAVNTLSPT</sequence>
<protein>
    <submittedName>
        <fullName evidence="2">Uncharacterized protein</fullName>
    </submittedName>
</protein>
<accession>W2CT00</accession>
<dbReference type="AlphaFoldDB" id="W2CT00"/>
<organism evidence="2 3">
    <name type="scientific">Tannerella sp. oral taxon BU063 isolate Cell 6/7/9</name>
    <dbReference type="NCBI Taxonomy" id="1411021"/>
    <lineage>
        <taxon>Bacteria</taxon>
        <taxon>Pseudomonadati</taxon>
        <taxon>Bacteroidota</taxon>
        <taxon>Bacteroidia</taxon>
        <taxon>Bacteroidales</taxon>
        <taxon>Tannerellaceae</taxon>
        <taxon>Tannerella</taxon>
    </lineage>
</organism>
<evidence type="ECO:0000256" key="1">
    <source>
        <dbReference type="SAM" id="MobiDB-lite"/>
    </source>
</evidence>
<evidence type="ECO:0000313" key="3">
    <source>
        <dbReference type="Proteomes" id="UP000018874"/>
    </source>
</evidence>
<proteinExistence type="predicted"/>
<dbReference type="EMBL" id="AYYD01000759">
    <property type="protein sequence ID" value="ETK10295.1"/>
    <property type="molecule type" value="Genomic_DNA"/>
</dbReference>
<feature type="compositionally biased region" description="Basic and acidic residues" evidence="1">
    <location>
        <begin position="44"/>
        <end position="57"/>
    </location>
</feature>
<gene>
    <name evidence="2" type="ORF">T231_05625</name>
</gene>
<name>W2CT00_9BACT</name>
<dbReference type="Proteomes" id="UP000018874">
    <property type="component" value="Unassembled WGS sequence"/>
</dbReference>
<comment type="caution">
    <text evidence="2">The sequence shown here is derived from an EMBL/GenBank/DDBJ whole genome shotgun (WGS) entry which is preliminary data.</text>
</comment>
<keyword evidence="3" id="KW-1185">Reference proteome</keyword>
<feature type="region of interest" description="Disordered" evidence="1">
    <location>
        <begin position="41"/>
        <end position="62"/>
    </location>
</feature>